<dbReference type="PANTHER" id="PTHR47637:SF1">
    <property type="entry name" value="CHAPERONE SURA"/>
    <property type="match status" value="1"/>
</dbReference>
<dbReference type="PANTHER" id="PTHR47637">
    <property type="entry name" value="CHAPERONE SURA"/>
    <property type="match status" value="1"/>
</dbReference>
<name>A0ABT3RAN7_9BACT</name>
<reference evidence="5 6" key="1">
    <citation type="submission" date="2022-11" db="EMBL/GenBank/DDBJ databases">
        <title>The characterization of three novel Bacteroidetes species and genomic analysis of their roles in tidal elemental geochemical cycles.</title>
        <authorList>
            <person name="Ma K.-J."/>
        </authorList>
    </citation>
    <scope>NUCLEOTIDE SEQUENCE [LARGE SCALE GENOMIC DNA]</scope>
    <source>
        <strain evidence="5 6">M82</strain>
    </source>
</reference>
<dbReference type="InterPro" id="IPR023058">
    <property type="entry name" value="PPIase_PpiC_CS"/>
</dbReference>
<evidence type="ECO:0000256" key="2">
    <source>
        <dbReference type="PROSITE-ProRule" id="PRU00278"/>
    </source>
</evidence>
<feature type="chain" id="PRO_5045525054" evidence="3">
    <location>
        <begin position="27"/>
        <end position="455"/>
    </location>
</feature>
<keyword evidence="2" id="KW-0697">Rotamase</keyword>
<dbReference type="Gene3D" id="1.10.4030.10">
    <property type="entry name" value="Porin chaperone SurA, peptide-binding domain"/>
    <property type="match status" value="1"/>
</dbReference>
<feature type="domain" description="PpiC" evidence="4">
    <location>
        <begin position="283"/>
        <end position="378"/>
    </location>
</feature>
<evidence type="ECO:0000256" key="1">
    <source>
        <dbReference type="ARBA" id="ARBA00022729"/>
    </source>
</evidence>
<keyword evidence="2 5" id="KW-0413">Isomerase</keyword>
<dbReference type="InterPro" id="IPR046357">
    <property type="entry name" value="PPIase_dom_sf"/>
</dbReference>
<dbReference type="RefSeq" id="WP_266050625.1">
    <property type="nucleotide sequence ID" value="NZ_JAPFQO010000001.1"/>
</dbReference>
<dbReference type="SUPFAM" id="SSF54534">
    <property type="entry name" value="FKBP-like"/>
    <property type="match status" value="2"/>
</dbReference>
<dbReference type="SUPFAM" id="SSF109998">
    <property type="entry name" value="Triger factor/SurA peptide-binding domain-like"/>
    <property type="match status" value="1"/>
</dbReference>
<accession>A0ABT3RAN7</accession>
<dbReference type="EC" id="5.2.1.8" evidence="5"/>
<dbReference type="InterPro" id="IPR000297">
    <property type="entry name" value="PPIase_PpiC"/>
</dbReference>
<organism evidence="5 6">
    <name type="scientific">Pontibacter anaerobius</name>
    <dbReference type="NCBI Taxonomy" id="2993940"/>
    <lineage>
        <taxon>Bacteria</taxon>
        <taxon>Pseudomonadati</taxon>
        <taxon>Bacteroidota</taxon>
        <taxon>Cytophagia</taxon>
        <taxon>Cytophagales</taxon>
        <taxon>Hymenobacteraceae</taxon>
        <taxon>Pontibacter</taxon>
    </lineage>
</organism>
<keyword evidence="1 3" id="KW-0732">Signal</keyword>
<dbReference type="EMBL" id="JAPFQO010000001">
    <property type="protein sequence ID" value="MCX2738567.1"/>
    <property type="molecule type" value="Genomic_DNA"/>
</dbReference>
<dbReference type="Pfam" id="PF00639">
    <property type="entry name" value="Rotamase"/>
    <property type="match status" value="2"/>
</dbReference>
<feature type="domain" description="PpiC" evidence="4">
    <location>
        <begin position="180"/>
        <end position="280"/>
    </location>
</feature>
<dbReference type="InterPro" id="IPR050280">
    <property type="entry name" value="OMP_Chaperone_SurA"/>
</dbReference>
<dbReference type="Proteomes" id="UP001207228">
    <property type="component" value="Unassembled WGS sequence"/>
</dbReference>
<dbReference type="PROSITE" id="PS50198">
    <property type="entry name" value="PPIC_PPIASE_2"/>
    <property type="match status" value="2"/>
</dbReference>
<evidence type="ECO:0000313" key="5">
    <source>
        <dbReference type="EMBL" id="MCX2738567.1"/>
    </source>
</evidence>
<proteinExistence type="predicted"/>
<feature type="signal peptide" evidence="3">
    <location>
        <begin position="1"/>
        <end position="26"/>
    </location>
</feature>
<dbReference type="GO" id="GO:0003755">
    <property type="term" value="F:peptidyl-prolyl cis-trans isomerase activity"/>
    <property type="evidence" value="ECO:0007669"/>
    <property type="project" value="UniProtKB-EC"/>
</dbReference>
<keyword evidence="6" id="KW-1185">Reference proteome</keyword>
<evidence type="ECO:0000259" key="4">
    <source>
        <dbReference type="PROSITE" id="PS50198"/>
    </source>
</evidence>
<evidence type="ECO:0000313" key="6">
    <source>
        <dbReference type="Proteomes" id="UP001207228"/>
    </source>
</evidence>
<sequence length="455" mass="51067">MKKIHQLALSAFAALCLIVTSAPANAQAPVQYQVDGIIAKVDNQVILRSDLEFGYLQYLAQSKQKPSEDLKCQIFTSLLQDKLLLARAEIDSVVVEDGMVTSELNERINYLASQVGGTERLEQYYNKSLKQLKDELRKTVRQQLVMEKMQREITSKVSVTPKEIKKYFNNIPKDSLPYFSTEVEIGQIVNYAEIGRDQKQEARQKLEKLRERILAGEDFATLARQYSQDPGSAQDGGVLGFFKKKELVPEYEAAALRLEPGGISNVVESQFGFHLIQLIERRGQEFNTRHILIKPATATVDIAASAAELDSVRNLIMSDSLTFAQAAKEYSDDTNTKDNGGMITSRATGFTYTPMDQVDPAIFFVIDTMEVGEISKPVTFTTPDGKEATRIIYLKSKSKPHMANLTDDYQKIANAALAQKRSKAVNEWFKKNISTVYIEVDPEYQDCSGLQQLTQ</sequence>
<gene>
    <name evidence="5" type="ORF">OO017_01295</name>
</gene>
<dbReference type="InterPro" id="IPR027304">
    <property type="entry name" value="Trigger_fact/SurA_dom_sf"/>
</dbReference>
<evidence type="ECO:0000256" key="3">
    <source>
        <dbReference type="SAM" id="SignalP"/>
    </source>
</evidence>
<protein>
    <submittedName>
        <fullName evidence="5">Peptidylprolyl isomerase</fullName>
        <ecNumber evidence="5">5.2.1.8</ecNumber>
    </submittedName>
</protein>
<comment type="caution">
    <text evidence="5">The sequence shown here is derived from an EMBL/GenBank/DDBJ whole genome shotgun (WGS) entry which is preliminary data.</text>
</comment>
<dbReference type="PROSITE" id="PS01096">
    <property type="entry name" value="PPIC_PPIASE_1"/>
    <property type="match status" value="1"/>
</dbReference>
<dbReference type="Gene3D" id="3.10.50.40">
    <property type="match status" value="2"/>
</dbReference>